<evidence type="ECO:0000259" key="8">
    <source>
        <dbReference type="PROSITE" id="PS50525"/>
    </source>
</evidence>
<keyword evidence="6" id="KW-0547">Nucleotide-binding</keyword>
<keyword evidence="7" id="KW-0693">Viral RNA replication</keyword>
<evidence type="ECO:0000256" key="2">
    <source>
        <dbReference type="ARBA" id="ARBA00020035"/>
    </source>
</evidence>
<dbReference type="InterPro" id="IPR007099">
    <property type="entry name" value="RNA-dir_pol_NSvirus"/>
</dbReference>
<protein>
    <recommendedName>
        <fullName evidence="2">RNA-directed RNA polymerase catalytic subunit</fullName>
        <ecNumber evidence="1">2.7.7.48</ecNumber>
    </recommendedName>
</protein>
<dbReference type="EC" id="2.7.7.48" evidence="1"/>
<sequence length="678" mass="77328">MCMNFLKENHLAIDKVAEEVIQKCLHQNSDVLTKGRQTLDCFTGQSVTASVAYKRASDFFNVNLRVKSTSCLEWLQSFFSCMELPFLEYEGTEKISYQRTTYNGKTHQRQLRQLIKMIRKKITLTKDVEYKMLDFARSFASYIKHKERGKKDRRAIASPNMFLRMFLYIIEEFHLQLGKEIKGSTISIGGEEKKAKITSVMNSSHLKQHTEFTTAQGTEDATKWNECLSPELFALMHKYLFCPMVRKHLMIKAPSKFGELFSLIAISGNFIMAIKRIQMGVGPLAISNGVYNRLSWLDTDMCRFNSKTQEWLIKARPLLDDEGYMRASPGMLMGMMNAGSTTLGLLSENYGMDKTNMAIATLRSSDDSTTLFHGVTKVELAKAISLTKAARALSSINDSEKKNFYFRKYYAEYTSWYLDNGFLSQFGVETAAIRPQGKNPPDDFYSVAKATATGLQTLTVNHIGAEMRLILGINGVRRLWRIVRDPNKRVGVTPEVLVLSDGGMNLWNACNCHLEETSMRERYINSREDQEYLMRIRNPENPFCPDTIEDISYSRELGRLVSTEIETPRTVFHFMKRSNRTAKNSIKKDMFDQELVNSEANKIIKTVLPTTLIKYPTESSSIADNLIAAISLNGAGTEMDFECAQKLRRCIDILKNGKATDDQEDVYTIEDFVLSEDF</sequence>
<dbReference type="GO" id="GO:0039694">
    <property type="term" value="P:viral RNA genome replication"/>
    <property type="evidence" value="ECO:0007669"/>
    <property type="project" value="InterPro"/>
</dbReference>
<dbReference type="InterPro" id="IPR001407">
    <property type="entry name" value="RNA_pol_PB1_influenza"/>
</dbReference>
<evidence type="ECO:0000256" key="1">
    <source>
        <dbReference type="ARBA" id="ARBA00012494"/>
    </source>
</evidence>
<name>A0A0B5KRE0_9ORTO</name>
<gene>
    <name evidence="9" type="primary">PB1</name>
</gene>
<dbReference type="EMBL" id="KM817627">
    <property type="protein sequence ID" value="AJG39096.1"/>
    <property type="molecule type" value="Viral_cRNA"/>
</dbReference>
<dbReference type="Pfam" id="PF00602">
    <property type="entry name" value="Flu_PB1"/>
    <property type="match status" value="1"/>
</dbReference>
<dbReference type="PROSITE" id="PS50525">
    <property type="entry name" value="RDRP_SSRNA_NEG_SEG"/>
    <property type="match status" value="1"/>
</dbReference>
<evidence type="ECO:0000256" key="6">
    <source>
        <dbReference type="ARBA" id="ARBA00022741"/>
    </source>
</evidence>
<keyword evidence="5" id="KW-0548">Nucleotidyltransferase</keyword>
<keyword evidence="4" id="KW-0808">Transferase</keyword>
<evidence type="ECO:0000313" key="9">
    <source>
        <dbReference type="EMBL" id="AJG39096.1"/>
    </source>
</evidence>
<keyword evidence="3" id="KW-0696">RNA-directed RNA polymerase</keyword>
<organism evidence="9">
    <name type="scientific">Wuhan Mothfly Virus</name>
    <dbReference type="NCBI Taxonomy" id="1608135"/>
    <lineage>
        <taxon>Viruses</taxon>
        <taxon>Riboviria</taxon>
        <taxon>Orthornavirae</taxon>
        <taxon>Negarnaviricota</taxon>
        <taxon>Polyploviricotina</taxon>
        <taxon>Insthoviricetes</taxon>
        <taxon>Articulavirales</taxon>
        <taxon>Orthomyxoviridae</taxon>
        <taxon>Quaranjavirus</taxon>
    </lineage>
</organism>
<evidence type="ECO:0000256" key="4">
    <source>
        <dbReference type="ARBA" id="ARBA00022679"/>
    </source>
</evidence>
<evidence type="ECO:0000256" key="5">
    <source>
        <dbReference type="ARBA" id="ARBA00022695"/>
    </source>
</evidence>
<reference evidence="9" key="1">
    <citation type="submission" date="2014-09" db="EMBL/GenBank/DDBJ databases">
        <authorList>
            <person name="Li C.-X."/>
            <person name="Shi M."/>
            <person name="Tian J.-H."/>
            <person name="Lin X.-D."/>
            <person name="Kang Y.-J."/>
            <person name="Qin X.-C."/>
            <person name="Chen L.-J."/>
            <person name="Xu J."/>
            <person name="Holmes E.C."/>
        </authorList>
    </citation>
    <scope>NUCLEOTIDE SEQUENCE</scope>
    <source>
        <strain evidence="9">WHDL03</strain>
    </source>
</reference>
<dbReference type="GO" id="GO:0000166">
    <property type="term" value="F:nucleotide binding"/>
    <property type="evidence" value="ECO:0007669"/>
    <property type="project" value="UniProtKB-KW"/>
</dbReference>
<evidence type="ECO:0000256" key="7">
    <source>
        <dbReference type="ARBA" id="ARBA00022953"/>
    </source>
</evidence>
<reference evidence="9" key="2">
    <citation type="journal article" date="2015" name="Elife">
        <title>Unprecedented genomic diversity of RNA viruses in arthropods reveals the ancestry of negative-sense RNA viruses.</title>
        <authorList>
            <person name="Li C.X."/>
            <person name="Shi M."/>
            <person name="Tian J.H."/>
            <person name="Lin X.D."/>
            <person name="Kang Y.J."/>
            <person name="Chen L.J."/>
            <person name="Qin X.C."/>
            <person name="Xu J."/>
            <person name="Holmes E.C."/>
            <person name="Zhang Y.Z."/>
        </authorList>
    </citation>
    <scope>NUCLEOTIDE SEQUENCE</scope>
    <source>
        <strain evidence="9">WHDL03</strain>
    </source>
</reference>
<accession>A0A0B5KRE0</accession>
<proteinExistence type="predicted"/>
<dbReference type="GO" id="GO:0003723">
    <property type="term" value="F:RNA binding"/>
    <property type="evidence" value="ECO:0007669"/>
    <property type="project" value="InterPro"/>
</dbReference>
<feature type="domain" description="RdRp catalytic" evidence="8">
    <location>
        <begin position="200"/>
        <end position="404"/>
    </location>
</feature>
<evidence type="ECO:0000256" key="3">
    <source>
        <dbReference type="ARBA" id="ARBA00022484"/>
    </source>
</evidence>
<dbReference type="GO" id="GO:0003968">
    <property type="term" value="F:RNA-directed RNA polymerase activity"/>
    <property type="evidence" value="ECO:0007669"/>
    <property type="project" value="UniProtKB-KW"/>
</dbReference>